<proteinExistence type="predicted"/>
<keyword evidence="2" id="KW-0472">Membrane</keyword>
<dbReference type="OrthoDB" id="19092at2759"/>
<keyword evidence="4" id="KW-1185">Reference proteome</keyword>
<feature type="compositionally biased region" description="Low complexity" evidence="1">
    <location>
        <begin position="45"/>
        <end position="59"/>
    </location>
</feature>
<feature type="compositionally biased region" description="Pro residues" evidence="1">
    <location>
        <begin position="137"/>
        <end position="146"/>
    </location>
</feature>
<accession>A0A5C3QDX8</accession>
<feature type="compositionally biased region" description="Low complexity" evidence="1">
    <location>
        <begin position="1"/>
        <end position="32"/>
    </location>
</feature>
<feature type="transmembrane region" description="Helical" evidence="2">
    <location>
        <begin position="406"/>
        <end position="430"/>
    </location>
</feature>
<feature type="region of interest" description="Disordered" evidence="1">
    <location>
        <begin position="1"/>
        <end position="248"/>
    </location>
</feature>
<feature type="compositionally biased region" description="Low complexity" evidence="1">
    <location>
        <begin position="90"/>
        <end position="109"/>
    </location>
</feature>
<dbReference type="EMBL" id="ML178829">
    <property type="protein sequence ID" value="TFL00256.1"/>
    <property type="molecule type" value="Genomic_DNA"/>
</dbReference>
<feature type="compositionally biased region" description="Low complexity" evidence="1">
    <location>
        <begin position="147"/>
        <end position="172"/>
    </location>
</feature>
<keyword evidence="2" id="KW-1133">Transmembrane helix</keyword>
<feature type="compositionally biased region" description="Low complexity" evidence="1">
    <location>
        <begin position="180"/>
        <end position="205"/>
    </location>
</feature>
<name>A0A5C3QDX8_9AGAR</name>
<sequence length="490" mass="52445">MSVSLLSSDHLSSSSRSTSNPPSPSSESSFQSQTLRVVTLTAPESGNHSPGFPSPSSSFLPPPTASPHEFAAVPKKKQSISSQLRSSTGSQPQSPMQAMSSSSTGTGSSKDTRTDHGNVLEQQTTIHLPSDLLTPSTPTPSTPTPKPSLISISATSSPSATLGSPITPTSSRPAPPSPAPSRRASRAISTTSSTGSLSRTNSSSTKPKRASKLSMTYSPRDELPKNPLRASTSSTPTTTTGQKKNTDLIHIIDFGFPVDDVRRAGQGGDIPKPNRIERLNRKLRARTHSLSSTASAPSDDDDEEEEDDDDHSGFAGLDARMLESQIGGGFKWGVARMSWGPGGQNGGVGVPEASENDFARNFEDEEDEEDDEGTFRSLLSLSILARRRLLSFCVSRSSLAFFFSRIAAPLCICHSFLSIPCVFFTFLAFFSRLCRACCAFPCFVRLPPFLLCGSSPFSLYGVSSPFLTYCHALRYPVAVHRPLFAVSLRL</sequence>
<dbReference type="STRING" id="1884261.A0A5C3QDX8"/>
<gene>
    <name evidence="3" type="ORF">BDV98DRAFT_110467</name>
</gene>
<evidence type="ECO:0000256" key="2">
    <source>
        <dbReference type="SAM" id="Phobius"/>
    </source>
</evidence>
<protein>
    <submittedName>
        <fullName evidence="3">Uncharacterized protein</fullName>
    </submittedName>
</protein>
<evidence type="ECO:0000256" key="1">
    <source>
        <dbReference type="SAM" id="MobiDB-lite"/>
    </source>
</evidence>
<feature type="compositionally biased region" description="Low complexity" evidence="1">
    <location>
        <begin position="231"/>
        <end position="240"/>
    </location>
</feature>
<dbReference type="Proteomes" id="UP000305067">
    <property type="component" value="Unassembled WGS sequence"/>
</dbReference>
<evidence type="ECO:0000313" key="3">
    <source>
        <dbReference type="EMBL" id="TFL00256.1"/>
    </source>
</evidence>
<feature type="compositionally biased region" description="Acidic residues" evidence="1">
    <location>
        <begin position="298"/>
        <end position="310"/>
    </location>
</feature>
<keyword evidence="2" id="KW-0812">Transmembrane</keyword>
<feature type="compositionally biased region" description="Polar residues" evidence="1">
    <location>
        <begin position="79"/>
        <end position="89"/>
    </location>
</feature>
<feature type="region of interest" description="Disordered" evidence="1">
    <location>
        <begin position="283"/>
        <end position="314"/>
    </location>
</feature>
<organism evidence="3 4">
    <name type="scientific">Pterulicium gracile</name>
    <dbReference type="NCBI Taxonomy" id="1884261"/>
    <lineage>
        <taxon>Eukaryota</taxon>
        <taxon>Fungi</taxon>
        <taxon>Dikarya</taxon>
        <taxon>Basidiomycota</taxon>
        <taxon>Agaricomycotina</taxon>
        <taxon>Agaricomycetes</taxon>
        <taxon>Agaricomycetidae</taxon>
        <taxon>Agaricales</taxon>
        <taxon>Pleurotineae</taxon>
        <taxon>Pterulaceae</taxon>
        <taxon>Pterulicium</taxon>
    </lineage>
</organism>
<reference evidence="3 4" key="1">
    <citation type="journal article" date="2019" name="Nat. Ecol. Evol.">
        <title>Megaphylogeny resolves global patterns of mushroom evolution.</title>
        <authorList>
            <person name="Varga T."/>
            <person name="Krizsan K."/>
            <person name="Foldi C."/>
            <person name="Dima B."/>
            <person name="Sanchez-Garcia M."/>
            <person name="Sanchez-Ramirez S."/>
            <person name="Szollosi G.J."/>
            <person name="Szarkandi J.G."/>
            <person name="Papp V."/>
            <person name="Albert L."/>
            <person name="Andreopoulos W."/>
            <person name="Angelini C."/>
            <person name="Antonin V."/>
            <person name="Barry K.W."/>
            <person name="Bougher N.L."/>
            <person name="Buchanan P."/>
            <person name="Buyck B."/>
            <person name="Bense V."/>
            <person name="Catcheside P."/>
            <person name="Chovatia M."/>
            <person name="Cooper J."/>
            <person name="Damon W."/>
            <person name="Desjardin D."/>
            <person name="Finy P."/>
            <person name="Geml J."/>
            <person name="Haridas S."/>
            <person name="Hughes K."/>
            <person name="Justo A."/>
            <person name="Karasinski D."/>
            <person name="Kautmanova I."/>
            <person name="Kiss B."/>
            <person name="Kocsube S."/>
            <person name="Kotiranta H."/>
            <person name="LaButti K.M."/>
            <person name="Lechner B.E."/>
            <person name="Liimatainen K."/>
            <person name="Lipzen A."/>
            <person name="Lukacs Z."/>
            <person name="Mihaltcheva S."/>
            <person name="Morgado L.N."/>
            <person name="Niskanen T."/>
            <person name="Noordeloos M.E."/>
            <person name="Ohm R.A."/>
            <person name="Ortiz-Santana B."/>
            <person name="Ovrebo C."/>
            <person name="Racz N."/>
            <person name="Riley R."/>
            <person name="Savchenko A."/>
            <person name="Shiryaev A."/>
            <person name="Soop K."/>
            <person name="Spirin V."/>
            <person name="Szebenyi C."/>
            <person name="Tomsovsky M."/>
            <person name="Tulloss R.E."/>
            <person name="Uehling J."/>
            <person name="Grigoriev I.V."/>
            <person name="Vagvolgyi C."/>
            <person name="Papp T."/>
            <person name="Martin F.M."/>
            <person name="Miettinen O."/>
            <person name="Hibbett D.S."/>
            <person name="Nagy L.G."/>
        </authorList>
    </citation>
    <scope>NUCLEOTIDE SEQUENCE [LARGE SCALE GENOMIC DNA]</scope>
    <source>
        <strain evidence="3 4">CBS 309.79</strain>
    </source>
</reference>
<dbReference type="AlphaFoldDB" id="A0A5C3QDX8"/>
<evidence type="ECO:0000313" key="4">
    <source>
        <dbReference type="Proteomes" id="UP000305067"/>
    </source>
</evidence>